<dbReference type="GO" id="GO:0043565">
    <property type="term" value="F:sequence-specific DNA binding"/>
    <property type="evidence" value="ECO:0007669"/>
    <property type="project" value="InterPro"/>
</dbReference>
<accession>A0A9D1X7R2</accession>
<comment type="caution">
    <text evidence="5">The sequence shown here is derived from an EMBL/GenBank/DDBJ whole genome shotgun (WGS) entry which is preliminary data.</text>
</comment>
<dbReference type="SMART" id="SM00342">
    <property type="entry name" value="HTH_ARAC"/>
    <property type="match status" value="1"/>
</dbReference>
<sequence>MRFVEKVTVEQIYSSVLKARRVRNEAGWERMEPVVVAENPTASPVMNAIARAMRERLFTSERELANYLEADLRHLNGALQLLTGMGIRDFLVAYRARRGAELLACTGLEIGEVARACGYSLPNNFARVFAKQYKMSPSDYRWRHRPANYRDLYLY</sequence>
<dbReference type="Pfam" id="PF12833">
    <property type="entry name" value="HTH_18"/>
    <property type="match status" value="1"/>
</dbReference>
<dbReference type="PROSITE" id="PS00041">
    <property type="entry name" value="HTH_ARAC_FAMILY_1"/>
    <property type="match status" value="1"/>
</dbReference>
<dbReference type="PRINTS" id="PR00032">
    <property type="entry name" value="HTHARAC"/>
</dbReference>
<evidence type="ECO:0000256" key="2">
    <source>
        <dbReference type="ARBA" id="ARBA00023125"/>
    </source>
</evidence>
<dbReference type="InterPro" id="IPR018060">
    <property type="entry name" value="HTH_AraC"/>
</dbReference>
<keyword evidence="2" id="KW-0238">DNA-binding</keyword>
<dbReference type="InterPro" id="IPR020449">
    <property type="entry name" value="Tscrpt_reg_AraC-type_HTH"/>
</dbReference>
<evidence type="ECO:0000256" key="1">
    <source>
        <dbReference type="ARBA" id="ARBA00023015"/>
    </source>
</evidence>
<evidence type="ECO:0000256" key="3">
    <source>
        <dbReference type="ARBA" id="ARBA00023163"/>
    </source>
</evidence>
<organism evidence="5 6">
    <name type="scientific">Candidatus Parabacteroides intestinipullorum</name>
    <dbReference type="NCBI Taxonomy" id="2838723"/>
    <lineage>
        <taxon>Bacteria</taxon>
        <taxon>Pseudomonadati</taxon>
        <taxon>Bacteroidota</taxon>
        <taxon>Bacteroidia</taxon>
        <taxon>Bacteroidales</taxon>
        <taxon>Tannerellaceae</taxon>
        <taxon>Parabacteroides</taxon>
    </lineage>
</organism>
<name>A0A9D1X7R2_9BACT</name>
<dbReference type="InterPro" id="IPR009057">
    <property type="entry name" value="Homeodomain-like_sf"/>
</dbReference>
<reference evidence="5" key="1">
    <citation type="journal article" date="2021" name="PeerJ">
        <title>Extensive microbial diversity within the chicken gut microbiome revealed by metagenomics and culture.</title>
        <authorList>
            <person name="Gilroy R."/>
            <person name="Ravi A."/>
            <person name="Getino M."/>
            <person name="Pursley I."/>
            <person name="Horton D.L."/>
            <person name="Alikhan N.F."/>
            <person name="Baker D."/>
            <person name="Gharbi K."/>
            <person name="Hall N."/>
            <person name="Watson M."/>
            <person name="Adriaenssens E.M."/>
            <person name="Foster-Nyarko E."/>
            <person name="Jarju S."/>
            <person name="Secka A."/>
            <person name="Antonio M."/>
            <person name="Oren A."/>
            <person name="Chaudhuri R.R."/>
            <person name="La Ragione R."/>
            <person name="Hildebrand F."/>
            <person name="Pallen M.J."/>
        </authorList>
    </citation>
    <scope>NUCLEOTIDE SEQUENCE</scope>
    <source>
        <strain evidence="5">ChiGjej6B6-14162</strain>
    </source>
</reference>
<dbReference type="GO" id="GO:0003700">
    <property type="term" value="F:DNA-binding transcription factor activity"/>
    <property type="evidence" value="ECO:0007669"/>
    <property type="project" value="InterPro"/>
</dbReference>
<keyword evidence="3" id="KW-0804">Transcription</keyword>
<dbReference type="PANTHER" id="PTHR43280">
    <property type="entry name" value="ARAC-FAMILY TRANSCRIPTIONAL REGULATOR"/>
    <property type="match status" value="1"/>
</dbReference>
<proteinExistence type="predicted"/>
<dbReference type="InterPro" id="IPR018062">
    <property type="entry name" value="HTH_AraC-typ_CS"/>
</dbReference>
<dbReference type="EMBL" id="DXEL01000029">
    <property type="protein sequence ID" value="HIX74071.1"/>
    <property type="molecule type" value="Genomic_DNA"/>
</dbReference>
<dbReference type="AlphaFoldDB" id="A0A9D1X7R2"/>
<gene>
    <name evidence="5" type="ORF">H9977_03395</name>
</gene>
<dbReference type="SUPFAM" id="SSF46689">
    <property type="entry name" value="Homeodomain-like"/>
    <property type="match status" value="1"/>
</dbReference>
<evidence type="ECO:0000313" key="5">
    <source>
        <dbReference type="EMBL" id="HIX74071.1"/>
    </source>
</evidence>
<dbReference type="PANTHER" id="PTHR43280:SF2">
    <property type="entry name" value="HTH-TYPE TRANSCRIPTIONAL REGULATOR EXSA"/>
    <property type="match status" value="1"/>
</dbReference>
<reference evidence="5" key="2">
    <citation type="submission" date="2021-04" db="EMBL/GenBank/DDBJ databases">
        <authorList>
            <person name="Gilroy R."/>
        </authorList>
    </citation>
    <scope>NUCLEOTIDE SEQUENCE</scope>
    <source>
        <strain evidence="5">ChiGjej6B6-14162</strain>
    </source>
</reference>
<keyword evidence="1" id="KW-0805">Transcription regulation</keyword>
<evidence type="ECO:0000313" key="6">
    <source>
        <dbReference type="Proteomes" id="UP000886740"/>
    </source>
</evidence>
<protein>
    <submittedName>
        <fullName evidence="5">Helix-turn-helix transcriptional regulator</fullName>
    </submittedName>
</protein>
<dbReference type="Proteomes" id="UP000886740">
    <property type="component" value="Unassembled WGS sequence"/>
</dbReference>
<dbReference type="PROSITE" id="PS01124">
    <property type="entry name" value="HTH_ARAC_FAMILY_2"/>
    <property type="match status" value="1"/>
</dbReference>
<dbReference type="Gene3D" id="1.10.10.60">
    <property type="entry name" value="Homeodomain-like"/>
    <property type="match status" value="1"/>
</dbReference>
<feature type="domain" description="HTH araC/xylS-type" evidence="4">
    <location>
        <begin position="43"/>
        <end position="143"/>
    </location>
</feature>
<evidence type="ECO:0000259" key="4">
    <source>
        <dbReference type="PROSITE" id="PS01124"/>
    </source>
</evidence>